<dbReference type="GO" id="GO:0007165">
    <property type="term" value="P:signal transduction"/>
    <property type="evidence" value="ECO:0007669"/>
    <property type="project" value="UniProtKB-KW"/>
</dbReference>
<evidence type="ECO:0000259" key="6">
    <source>
        <dbReference type="PROSITE" id="PS50111"/>
    </source>
</evidence>
<feature type="transmembrane region" description="Helical" evidence="5">
    <location>
        <begin position="142"/>
        <end position="161"/>
    </location>
</feature>
<evidence type="ECO:0000313" key="8">
    <source>
        <dbReference type="EMBL" id="APX24302.1"/>
    </source>
</evidence>
<dbReference type="PANTHER" id="PTHR43531">
    <property type="entry name" value="PROTEIN ICFG"/>
    <property type="match status" value="1"/>
</dbReference>
<sequence length="545" mass="57236">MAWQALSLAGRIARADLVETARNTAQTQALALAQPLRFGDFERVASQLDLAREGHAGELHMLLVLQADGSVAGRSGETSETDALETLATGAIAQKEIVTGDKGMKVAVPVMVSGRAEPAGAVALAWSDEKALAKLARERRTILLTACGVFLGMMMLTLFLLRRIITRPLSALRGAMERVAEGDYDSPLPAQDRADEFGRLARGLGNLVSTLAKGRAAEEARMAAHEAQADVVRHLSEALDRLASGILSHRIAEQFPGEYEALRENFNRAGESLRATMDEVRVSAMNIHGNAEEIARGSDELSHRTETQAATLEQTAAALEVLLTGVREAAEATREAETNVRSAARMAEENGEVMGSAVAAMAGIAKSSNQISEIIGVIDDIAFQTNLLALNAGVEAARAGESGRGFAVVASEVRALAQRSSDAAQQIKTLISGSSEQVRDGVQLVERAGEALSEVVSKIGQISDLVSGIATVASDQAQGLNEINSGVGNLDKVTQQNAAMVEESTAAAHMLNSDAGTLSQLVERFDIALPGDGKGARSSGTSRAA</sequence>
<evidence type="ECO:0000256" key="2">
    <source>
        <dbReference type="ARBA" id="ARBA00022500"/>
    </source>
</evidence>
<organism evidence="8 9">
    <name type="scientific">Salipiger profundus</name>
    <dbReference type="NCBI Taxonomy" id="1229727"/>
    <lineage>
        <taxon>Bacteria</taxon>
        <taxon>Pseudomonadati</taxon>
        <taxon>Pseudomonadota</taxon>
        <taxon>Alphaproteobacteria</taxon>
        <taxon>Rhodobacterales</taxon>
        <taxon>Roseobacteraceae</taxon>
        <taxon>Salipiger</taxon>
    </lineage>
</organism>
<comment type="subcellular location">
    <subcellularLocation>
        <location evidence="1">Membrane</location>
    </subcellularLocation>
</comment>
<keyword evidence="2" id="KW-0145">Chemotaxis</keyword>
<dbReference type="GO" id="GO:0006935">
    <property type="term" value="P:chemotaxis"/>
    <property type="evidence" value="ECO:0007669"/>
    <property type="project" value="UniProtKB-KW"/>
</dbReference>
<dbReference type="InterPro" id="IPR004090">
    <property type="entry name" value="Chemotax_Me-accpt_rcpt"/>
</dbReference>
<keyword evidence="5" id="KW-0812">Transmembrane</keyword>
<evidence type="ECO:0000256" key="5">
    <source>
        <dbReference type="SAM" id="Phobius"/>
    </source>
</evidence>
<dbReference type="SUPFAM" id="SSF58104">
    <property type="entry name" value="Methyl-accepting chemotaxis protein (MCP) signaling domain"/>
    <property type="match status" value="1"/>
</dbReference>
<accession>A0A1U7D870</accession>
<dbReference type="GO" id="GO:0016020">
    <property type="term" value="C:membrane"/>
    <property type="evidence" value="ECO:0007669"/>
    <property type="project" value="UniProtKB-SubCell"/>
</dbReference>
<dbReference type="InterPro" id="IPR004089">
    <property type="entry name" value="MCPsignal_dom"/>
</dbReference>
<evidence type="ECO:0000256" key="1">
    <source>
        <dbReference type="ARBA" id="ARBA00004370"/>
    </source>
</evidence>
<evidence type="ECO:0000256" key="3">
    <source>
        <dbReference type="ARBA" id="ARBA00029447"/>
    </source>
</evidence>
<dbReference type="PROSITE" id="PS50111">
    <property type="entry name" value="CHEMOTAXIS_TRANSDUC_2"/>
    <property type="match status" value="1"/>
</dbReference>
<evidence type="ECO:0000256" key="4">
    <source>
        <dbReference type="PROSITE-ProRule" id="PRU00284"/>
    </source>
</evidence>
<feature type="domain" description="HAMP" evidence="7">
    <location>
        <begin position="163"/>
        <end position="216"/>
    </location>
</feature>
<feature type="domain" description="HAMP" evidence="7">
    <location>
        <begin position="226"/>
        <end position="278"/>
    </location>
</feature>
<reference evidence="8 9" key="1">
    <citation type="submission" date="2016-03" db="EMBL/GenBank/DDBJ databases">
        <title>Deep-sea bacteria in the southern Pacific.</title>
        <authorList>
            <person name="Tang K."/>
        </authorList>
    </citation>
    <scope>NUCLEOTIDE SEQUENCE [LARGE SCALE GENOMIC DNA]</scope>
    <source>
        <strain evidence="8 9">JLT2016</strain>
    </source>
</reference>
<dbReference type="FunFam" id="1.10.287.950:FF:000001">
    <property type="entry name" value="Methyl-accepting chemotaxis sensory transducer"/>
    <property type="match status" value="1"/>
</dbReference>
<protein>
    <submittedName>
        <fullName evidence="8">Methyl-accepting chemotaxis protein</fullName>
    </submittedName>
</protein>
<dbReference type="PANTHER" id="PTHR43531:SF11">
    <property type="entry name" value="METHYL-ACCEPTING CHEMOTAXIS PROTEIN 3"/>
    <property type="match status" value="1"/>
</dbReference>
<dbReference type="SUPFAM" id="SSF158472">
    <property type="entry name" value="HAMP domain-like"/>
    <property type="match status" value="1"/>
</dbReference>
<dbReference type="SMART" id="SM00304">
    <property type="entry name" value="HAMP"/>
    <property type="match status" value="2"/>
</dbReference>
<proteinExistence type="inferred from homology"/>
<dbReference type="EMBL" id="CP014796">
    <property type="protein sequence ID" value="APX24302.1"/>
    <property type="molecule type" value="Genomic_DNA"/>
</dbReference>
<dbReference type="Gene3D" id="6.10.340.10">
    <property type="match status" value="1"/>
</dbReference>
<keyword evidence="9" id="KW-1185">Reference proteome</keyword>
<name>A0A1U7D870_9RHOB</name>
<dbReference type="InterPro" id="IPR051310">
    <property type="entry name" value="MCP_chemotaxis"/>
</dbReference>
<keyword evidence="5" id="KW-1133">Transmembrane helix</keyword>
<dbReference type="GO" id="GO:0004888">
    <property type="term" value="F:transmembrane signaling receptor activity"/>
    <property type="evidence" value="ECO:0007669"/>
    <property type="project" value="InterPro"/>
</dbReference>
<dbReference type="STRING" id="1229727.Ga0080559_TMP3506"/>
<comment type="similarity">
    <text evidence="3">Belongs to the methyl-accepting chemotaxis (MCP) protein family.</text>
</comment>
<dbReference type="CDD" id="cd06225">
    <property type="entry name" value="HAMP"/>
    <property type="match status" value="1"/>
</dbReference>
<dbReference type="Proteomes" id="UP000186559">
    <property type="component" value="Chromosome"/>
</dbReference>
<dbReference type="Pfam" id="PF00672">
    <property type="entry name" value="HAMP"/>
    <property type="match status" value="2"/>
</dbReference>
<evidence type="ECO:0000259" key="7">
    <source>
        <dbReference type="PROSITE" id="PS50885"/>
    </source>
</evidence>
<dbReference type="KEGG" id="tpro:Ga0080559_TMP3506"/>
<dbReference type="AlphaFoldDB" id="A0A1U7D870"/>
<feature type="domain" description="Methyl-accepting transducer" evidence="6">
    <location>
        <begin position="283"/>
        <end position="512"/>
    </location>
</feature>
<keyword evidence="4" id="KW-0807">Transducer</keyword>
<dbReference type="SMART" id="SM00283">
    <property type="entry name" value="MA"/>
    <property type="match status" value="1"/>
</dbReference>
<evidence type="ECO:0000313" key="9">
    <source>
        <dbReference type="Proteomes" id="UP000186559"/>
    </source>
</evidence>
<dbReference type="PRINTS" id="PR00260">
    <property type="entry name" value="CHEMTRNSDUCR"/>
</dbReference>
<gene>
    <name evidence="8" type="ORF">Ga0080559_TMP3506</name>
</gene>
<keyword evidence="5" id="KW-0472">Membrane</keyword>
<dbReference type="Gene3D" id="1.10.287.950">
    <property type="entry name" value="Methyl-accepting chemotaxis protein"/>
    <property type="match status" value="1"/>
</dbReference>
<dbReference type="PROSITE" id="PS50885">
    <property type="entry name" value="HAMP"/>
    <property type="match status" value="2"/>
</dbReference>
<dbReference type="CDD" id="cd11386">
    <property type="entry name" value="MCP_signal"/>
    <property type="match status" value="1"/>
</dbReference>
<dbReference type="Pfam" id="PF00015">
    <property type="entry name" value="MCPsignal"/>
    <property type="match status" value="1"/>
</dbReference>
<dbReference type="InterPro" id="IPR003660">
    <property type="entry name" value="HAMP_dom"/>
</dbReference>